<comment type="caution">
    <text evidence="3">The sequence shown here is derived from an EMBL/GenBank/DDBJ whole genome shotgun (WGS) entry which is preliminary data.</text>
</comment>
<feature type="signal peptide" evidence="2">
    <location>
        <begin position="1"/>
        <end position="26"/>
    </location>
</feature>
<dbReference type="PROSITE" id="PS51257">
    <property type="entry name" value="PROKAR_LIPOPROTEIN"/>
    <property type="match status" value="1"/>
</dbReference>
<reference evidence="3 4" key="1">
    <citation type="submission" date="2015-12" db="EMBL/GenBank/DDBJ databases">
        <title>The genome of Folsomia candida.</title>
        <authorList>
            <person name="Faddeeva A."/>
            <person name="Derks M.F."/>
            <person name="Anvar Y."/>
            <person name="Smit S."/>
            <person name="Van Straalen N."/>
            <person name="Roelofs D."/>
        </authorList>
    </citation>
    <scope>NUCLEOTIDE SEQUENCE [LARGE SCALE GENOMIC DNA]</scope>
    <source>
        <strain evidence="3 4">VU population</strain>
        <tissue evidence="3">Whole body</tissue>
    </source>
</reference>
<feature type="transmembrane region" description="Helical" evidence="1">
    <location>
        <begin position="334"/>
        <end position="355"/>
    </location>
</feature>
<gene>
    <name evidence="3" type="ORF">Fcan01_22042</name>
</gene>
<feature type="transmembrane region" description="Helical" evidence="1">
    <location>
        <begin position="257"/>
        <end position="278"/>
    </location>
</feature>
<dbReference type="AlphaFoldDB" id="A0A226DF33"/>
<feature type="transmembrane region" description="Helical" evidence="1">
    <location>
        <begin position="122"/>
        <end position="141"/>
    </location>
</feature>
<organism evidence="3 4">
    <name type="scientific">Folsomia candida</name>
    <name type="common">Springtail</name>
    <dbReference type="NCBI Taxonomy" id="158441"/>
    <lineage>
        <taxon>Eukaryota</taxon>
        <taxon>Metazoa</taxon>
        <taxon>Ecdysozoa</taxon>
        <taxon>Arthropoda</taxon>
        <taxon>Hexapoda</taxon>
        <taxon>Collembola</taxon>
        <taxon>Entomobryomorpha</taxon>
        <taxon>Isotomoidea</taxon>
        <taxon>Isotomidae</taxon>
        <taxon>Proisotominae</taxon>
        <taxon>Folsomia</taxon>
    </lineage>
</organism>
<keyword evidence="1" id="KW-1133">Transmembrane helix</keyword>
<feature type="transmembrane region" description="Helical" evidence="1">
    <location>
        <begin position="74"/>
        <end position="93"/>
    </location>
</feature>
<feature type="transmembrane region" description="Helical" evidence="1">
    <location>
        <begin position="392"/>
        <end position="413"/>
    </location>
</feature>
<protein>
    <submittedName>
        <fullName evidence="3">Uncharacterized protein</fullName>
    </submittedName>
</protein>
<dbReference type="Proteomes" id="UP000198287">
    <property type="component" value="Unassembled WGS sequence"/>
</dbReference>
<keyword evidence="1" id="KW-0812">Transmembrane</keyword>
<dbReference type="EMBL" id="LNIX01000023">
    <property type="protein sequence ID" value="OXA43191.1"/>
    <property type="molecule type" value="Genomic_DNA"/>
</dbReference>
<evidence type="ECO:0000313" key="3">
    <source>
        <dbReference type="EMBL" id="OXA43191.1"/>
    </source>
</evidence>
<evidence type="ECO:0000256" key="2">
    <source>
        <dbReference type="SAM" id="SignalP"/>
    </source>
</evidence>
<keyword evidence="4" id="KW-1185">Reference proteome</keyword>
<keyword evidence="2" id="KW-0732">Signal</keyword>
<name>A0A226DF33_FOLCA</name>
<accession>A0A226DF33</accession>
<evidence type="ECO:0000256" key="1">
    <source>
        <dbReference type="SAM" id="Phobius"/>
    </source>
</evidence>
<feature type="chain" id="PRO_5013234382" evidence="2">
    <location>
        <begin position="27"/>
        <end position="627"/>
    </location>
</feature>
<sequence length="627" mass="72554">MAIAKYWAPLLLILAHILTSLSVGCAEIEETNDNDSINTTRVKVSDYFIPFEHCTMMVYTQGKFFRGTKRLTHGPLILLVYNVSISLLTGEMIHDKFSLVRRRNSAPHCWATFTILPEKADLGLPIISIMMTVVNHIVYMWPRRLNVLTDLRRLEVIVVDITSEDNSLLRFDYHNLYHVNKQAIGMEHSEAWYHVDCEPADCFDQLAQHGKHVSQLNKYFWTTMGMLAQNVLRDLFDQINMQSLRRSRNNYQRLANSTSFHGFFSFLILQDTLISGFVNLTPYHKFEPMQMMTFWRMGGYEFVMNDVQTFSFVSCYGVKRNSATLTALSSPFDLTSWTCTGICFIMVVLILTSFLRKYISDTVFLIVGISLENSASLSVYETSFRQKGYSVFRVYTLVALWNILIGTILTNWYKTWFTMEMIVPVAYKSPWTSVMDAEGIKILMPFDLLTGKVFDSVPVSDYFLYKVFYMQILFRCDLIRQDRKRQVAQRITATNLFNRLKPHFGMENSLKTVRNVTFPPTSSLSKPYDKNALLDYPIQPVEYDQRDSYGVIKRFQTCAKVALMDTKENIAAITIFLNDYQRKVAYVKGDGDSFFTTVRGWVMPPSCITCGNRQSYWGTMRIGLVRR</sequence>
<evidence type="ECO:0000313" key="4">
    <source>
        <dbReference type="Proteomes" id="UP000198287"/>
    </source>
</evidence>
<proteinExistence type="predicted"/>
<keyword evidence="1" id="KW-0472">Membrane</keyword>